<evidence type="ECO:0000256" key="4">
    <source>
        <dbReference type="ARBA" id="ARBA00023136"/>
    </source>
</evidence>
<dbReference type="SUPFAM" id="SSF90123">
    <property type="entry name" value="ABC transporter transmembrane region"/>
    <property type="match status" value="1"/>
</dbReference>
<keyword evidence="7" id="KW-1185">Reference proteome</keyword>
<dbReference type="PROSITE" id="PS50929">
    <property type="entry name" value="ABC_TM1F"/>
    <property type="match status" value="1"/>
</dbReference>
<dbReference type="InterPro" id="IPR003439">
    <property type="entry name" value="ABC_transporter-like_ATP-bd"/>
</dbReference>
<dbReference type="InterPro" id="IPR036640">
    <property type="entry name" value="ABC1_TM_sf"/>
</dbReference>
<keyword evidence="2" id="KW-0812">Transmembrane</keyword>
<keyword evidence="3" id="KW-1133">Transmembrane helix</keyword>
<evidence type="ECO:0000259" key="5">
    <source>
        <dbReference type="PROSITE" id="PS50929"/>
    </source>
</evidence>
<feature type="domain" description="ABC transmembrane type-1" evidence="5">
    <location>
        <begin position="3"/>
        <end position="76"/>
    </location>
</feature>
<dbReference type="Gene3D" id="1.20.1560.10">
    <property type="entry name" value="ABC transporter type 1, transmembrane domain"/>
    <property type="match status" value="2"/>
</dbReference>
<accession>A0AAN9M9E2</accession>
<dbReference type="InterPro" id="IPR027417">
    <property type="entry name" value="P-loop_NTPase"/>
</dbReference>
<evidence type="ECO:0000313" key="6">
    <source>
        <dbReference type="EMBL" id="KAK7347767.1"/>
    </source>
</evidence>
<sequence length="307" mass="34604">MVILNSEVVRFDKDENNTGSLTAMLAADEKFVRSALADRLSTIVQNVALTVTAFVIGFTLSWKLTAVVVACLPFLIKASITEVSLIHHFTDDLQFNAACFSFDYGIPQLLAICSNAAGLCRNNSSYQQTVLDILQRRTSITPNDPNSKMITDFKGEIEFRNVSFRYPMRPDIIIFQNLNLSRQESGRVGQSGSGKSTVISLVMRFYDPGSVLIDECDIKSLNLRSLRMRKRLVQQEPALFSTRVYENVKMPEGYKTEVDNIAVLQNERAAEMGRHERLMDLLMQEQTALLQLNSVLHYHMVHAVDLT</sequence>
<evidence type="ECO:0000256" key="1">
    <source>
        <dbReference type="ARBA" id="ARBA00004141"/>
    </source>
</evidence>
<name>A0AAN9M9E2_PHACN</name>
<proteinExistence type="predicted"/>
<dbReference type="Proteomes" id="UP001374584">
    <property type="component" value="Unassembled WGS sequence"/>
</dbReference>
<dbReference type="GO" id="GO:0140359">
    <property type="term" value="F:ABC-type transporter activity"/>
    <property type="evidence" value="ECO:0007669"/>
    <property type="project" value="InterPro"/>
</dbReference>
<dbReference type="SUPFAM" id="SSF52540">
    <property type="entry name" value="P-loop containing nucleoside triphosphate hydrolases"/>
    <property type="match status" value="1"/>
</dbReference>
<evidence type="ECO:0000256" key="2">
    <source>
        <dbReference type="ARBA" id="ARBA00022692"/>
    </source>
</evidence>
<comment type="subcellular location">
    <subcellularLocation>
        <location evidence="1">Membrane</location>
        <topology evidence="1">Multi-pass membrane protein</topology>
    </subcellularLocation>
</comment>
<dbReference type="AlphaFoldDB" id="A0AAN9M9E2"/>
<protein>
    <recommendedName>
        <fullName evidence="5">ABC transmembrane type-1 domain-containing protein</fullName>
    </recommendedName>
</protein>
<dbReference type="InterPro" id="IPR011527">
    <property type="entry name" value="ABC1_TM_dom"/>
</dbReference>
<dbReference type="InterPro" id="IPR039421">
    <property type="entry name" value="Type_1_exporter"/>
</dbReference>
<keyword evidence="4" id="KW-0472">Membrane</keyword>
<dbReference type="PANTHER" id="PTHR24222">
    <property type="entry name" value="ABC TRANSPORTER B FAMILY"/>
    <property type="match status" value="1"/>
</dbReference>
<evidence type="ECO:0000313" key="7">
    <source>
        <dbReference type="Proteomes" id="UP001374584"/>
    </source>
</evidence>
<dbReference type="Pfam" id="PF00664">
    <property type="entry name" value="ABC_membrane"/>
    <property type="match status" value="1"/>
</dbReference>
<dbReference type="GO" id="GO:0005886">
    <property type="term" value="C:plasma membrane"/>
    <property type="evidence" value="ECO:0007669"/>
    <property type="project" value="TreeGrafter"/>
</dbReference>
<dbReference type="PANTHER" id="PTHR24222:SF76">
    <property type="entry name" value="MYCOBACTIN IMPORT ATP-BINDING_PERMEASE PROTEIN IRTB"/>
    <property type="match status" value="1"/>
</dbReference>
<dbReference type="GO" id="GO:0005524">
    <property type="term" value="F:ATP binding"/>
    <property type="evidence" value="ECO:0007669"/>
    <property type="project" value="InterPro"/>
</dbReference>
<dbReference type="Gene3D" id="3.40.50.300">
    <property type="entry name" value="P-loop containing nucleotide triphosphate hydrolases"/>
    <property type="match status" value="1"/>
</dbReference>
<comment type="caution">
    <text evidence="6">The sequence shown here is derived from an EMBL/GenBank/DDBJ whole genome shotgun (WGS) entry which is preliminary data.</text>
</comment>
<reference evidence="6 7" key="1">
    <citation type="submission" date="2024-01" db="EMBL/GenBank/DDBJ databases">
        <title>The genomes of 5 underutilized Papilionoideae crops provide insights into root nodulation and disease resistanc.</title>
        <authorList>
            <person name="Jiang F."/>
        </authorList>
    </citation>
    <scope>NUCLEOTIDE SEQUENCE [LARGE SCALE GENOMIC DNA]</scope>
    <source>
        <strain evidence="6">JINMINGXINNONG_FW02</strain>
        <tissue evidence="6">Leaves</tissue>
    </source>
</reference>
<dbReference type="GO" id="GO:0016887">
    <property type="term" value="F:ATP hydrolysis activity"/>
    <property type="evidence" value="ECO:0007669"/>
    <property type="project" value="InterPro"/>
</dbReference>
<dbReference type="Pfam" id="PF00005">
    <property type="entry name" value="ABC_tran"/>
    <property type="match status" value="1"/>
</dbReference>
<gene>
    <name evidence="6" type="ORF">VNO80_22306</name>
</gene>
<organism evidence="6 7">
    <name type="scientific">Phaseolus coccineus</name>
    <name type="common">Scarlet runner bean</name>
    <name type="synonym">Phaseolus multiflorus</name>
    <dbReference type="NCBI Taxonomy" id="3886"/>
    <lineage>
        <taxon>Eukaryota</taxon>
        <taxon>Viridiplantae</taxon>
        <taxon>Streptophyta</taxon>
        <taxon>Embryophyta</taxon>
        <taxon>Tracheophyta</taxon>
        <taxon>Spermatophyta</taxon>
        <taxon>Magnoliopsida</taxon>
        <taxon>eudicotyledons</taxon>
        <taxon>Gunneridae</taxon>
        <taxon>Pentapetalae</taxon>
        <taxon>rosids</taxon>
        <taxon>fabids</taxon>
        <taxon>Fabales</taxon>
        <taxon>Fabaceae</taxon>
        <taxon>Papilionoideae</taxon>
        <taxon>50 kb inversion clade</taxon>
        <taxon>NPAAA clade</taxon>
        <taxon>indigoferoid/millettioid clade</taxon>
        <taxon>Phaseoleae</taxon>
        <taxon>Phaseolus</taxon>
    </lineage>
</organism>
<evidence type="ECO:0000256" key="3">
    <source>
        <dbReference type="ARBA" id="ARBA00022989"/>
    </source>
</evidence>
<dbReference type="EMBL" id="JAYMYR010000008">
    <property type="protein sequence ID" value="KAK7347767.1"/>
    <property type="molecule type" value="Genomic_DNA"/>
</dbReference>